<accession>A0A367KBR9</accession>
<gene>
    <name evidence="1" type="ORF">CU097_015680</name>
</gene>
<evidence type="ECO:0000313" key="2">
    <source>
        <dbReference type="Proteomes" id="UP000252139"/>
    </source>
</evidence>
<protein>
    <submittedName>
        <fullName evidence="1">Uncharacterized protein</fullName>
    </submittedName>
</protein>
<dbReference type="AlphaFoldDB" id="A0A367KBR9"/>
<keyword evidence="2" id="KW-1185">Reference proteome</keyword>
<sequence length="113" mass="12873">GIDSEDNVQVVLNDEVKKQSSIVAFATMMSEQITQFLIRITENMESVRKAAAAEGITERSAYRYKKQWNEFGTVIRLKRSRKIGTVSQLKDEHGDFLIRLVDKKAEITIAAMH</sequence>
<dbReference type="InterPro" id="IPR009057">
    <property type="entry name" value="Homeodomain-like_sf"/>
</dbReference>
<dbReference type="SUPFAM" id="SSF46689">
    <property type="entry name" value="Homeodomain-like"/>
    <property type="match status" value="1"/>
</dbReference>
<dbReference type="OrthoDB" id="2289409at2759"/>
<dbReference type="Proteomes" id="UP000252139">
    <property type="component" value="Unassembled WGS sequence"/>
</dbReference>
<organism evidence="1 2">
    <name type="scientific">Rhizopus azygosporus</name>
    <name type="common">Rhizopus microsporus var. azygosporus</name>
    <dbReference type="NCBI Taxonomy" id="86630"/>
    <lineage>
        <taxon>Eukaryota</taxon>
        <taxon>Fungi</taxon>
        <taxon>Fungi incertae sedis</taxon>
        <taxon>Mucoromycota</taxon>
        <taxon>Mucoromycotina</taxon>
        <taxon>Mucoromycetes</taxon>
        <taxon>Mucorales</taxon>
        <taxon>Mucorineae</taxon>
        <taxon>Rhizopodaceae</taxon>
        <taxon>Rhizopus</taxon>
    </lineage>
</organism>
<proteinExistence type="predicted"/>
<feature type="non-terminal residue" evidence="1">
    <location>
        <position position="1"/>
    </location>
</feature>
<comment type="caution">
    <text evidence="1">The sequence shown here is derived from an EMBL/GenBank/DDBJ whole genome shotgun (WGS) entry which is preliminary data.</text>
</comment>
<name>A0A367KBR9_RHIAZ</name>
<evidence type="ECO:0000313" key="1">
    <source>
        <dbReference type="EMBL" id="RCH99693.1"/>
    </source>
</evidence>
<dbReference type="EMBL" id="PJQL01000106">
    <property type="protein sequence ID" value="RCH99693.1"/>
    <property type="molecule type" value="Genomic_DNA"/>
</dbReference>
<reference evidence="1 2" key="1">
    <citation type="journal article" date="2018" name="G3 (Bethesda)">
        <title>Phylogenetic and Phylogenomic Definition of Rhizopus Species.</title>
        <authorList>
            <person name="Gryganskyi A.P."/>
            <person name="Golan J."/>
            <person name="Dolatabadi S."/>
            <person name="Mondo S."/>
            <person name="Robb S."/>
            <person name="Idnurm A."/>
            <person name="Muszewska A."/>
            <person name="Steczkiewicz K."/>
            <person name="Masonjones S."/>
            <person name="Liao H.L."/>
            <person name="Gajdeczka M.T."/>
            <person name="Anike F."/>
            <person name="Vuek A."/>
            <person name="Anishchenko I.M."/>
            <person name="Voigt K."/>
            <person name="de Hoog G.S."/>
            <person name="Smith M.E."/>
            <person name="Heitman J."/>
            <person name="Vilgalys R."/>
            <person name="Stajich J.E."/>
        </authorList>
    </citation>
    <scope>NUCLEOTIDE SEQUENCE [LARGE SCALE GENOMIC DNA]</scope>
    <source>
        <strain evidence="1 2">CBS 357.93</strain>
    </source>
</reference>